<keyword evidence="4" id="KW-0479">Metal-binding</keyword>
<sequence>MVRELSYNTISEVLDSWEALRRIEDYEEQAGLLLFRRLFDKSPRAKLLFGFPIDLDVHSDTIKNSRRFKAHAMYLIQMIDSSLNMLGPDIELLTEIMHALGEKHARFGVLAEMYSQMGDALIEAMTVLLGEGVMNEKVVEAWHETYGALSGDMIEEHVKYDLGE</sequence>
<dbReference type="Proteomes" id="UP000198406">
    <property type="component" value="Unassembled WGS sequence"/>
</dbReference>
<dbReference type="PANTHER" id="PTHR46458:SF1">
    <property type="entry name" value="GEO09476P1"/>
    <property type="match status" value="1"/>
</dbReference>
<gene>
    <name evidence="8" type="ORF">FisN_19Lh254</name>
</gene>
<feature type="domain" description="Globin" evidence="7">
    <location>
        <begin position="4"/>
        <end position="158"/>
    </location>
</feature>
<evidence type="ECO:0000256" key="2">
    <source>
        <dbReference type="ARBA" id="ARBA00022617"/>
    </source>
</evidence>
<dbReference type="OrthoDB" id="417967at2759"/>
<keyword evidence="9" id="KW-1185">Reference proteome</keyword>
<dbReference type="GO" id="GO:0020037">
    <property type="term" value="F:heme binding"/>
    <property type="evidence" value="ECO:0007669"/>
    <property type="project" value="InterPro"/>
</dbReference>
<dbReference type="CDD" id="cd01040">
    <property type="entry name" value="Mb-like"/>
    <property type="match status" value="1"/>
</dbReference>
<protein>
    <recommendedName>
        <fullName evidence="7">Globin domain-containing protein</fullName>
    </recommendedName>
</protein>
<dbReference type="InterPro" id="IPR044399">
    <property type="entry name" value="Mb-like_M"/>
</dbReference>
<dbReference type="Gene3D" id="1.10.490.10">
    <property type="entry name" value="Globins"/>
    <property type="match status" value="1"/>
</dbReference>
<dbReference type="PROSITE" id="PS01033">
    <property type="entry name" value="GLOBIN"/>
    <property type="match status" value="1"/>
</dbReference>
<dbReference type="GO" id="GO:0046872">
    <property type="term" value="F:metal ion binding"/>
    <property type="evidence" value="ECO:0007669"/>
    <property type="project" value="UniProtKB-KW"/>
</dbReference>
<dbReference type="SUPFAM" id="SSF46458">
    <property type="entry name" value="Globin-like"/>
    <property type="match status" value="1"/>
</dbReference>
<evidence type="ECO:0000313" key="8">
    <source>
        <dbReference type="EMBL" id="GAX22192.1"/>
    </source>
</evidence>
<dbReference type="PANTHER" id="PTHR46458">
    <property type="entry name" value="BLR2807 PROTEIN"/>
    <property type="match status" value="1"/>
</dbReference>
<dbReference type="GO" id="GO:0005344">
    <property type="term" value="F:oxygen carrier activity"/>
    <property type="evidence" value="ECO:0007669"/>
    <property type="project" value="UniProtKB-KW"/>
</dbReference>
<name>A0A1Z5K7R6_FISSO</name>
<keyword evidence="2 6" id="KW-0349">Heme</keyword>
<evidence type="ECO:0000256" key="6">
    <source>
        <dbReference type="RuleBase" id="RU000356"/>
    </source>
</evidence>
<proteinExistence type="inferred from homology"/>
<evidence type="ECO:0000256" key="3">
    <source>
        <dbReference type="ARBA" id="ARBA00022621"/>
    </source>
</evidence>
<dbReference type="InterPro" id="IPR009050">
    <property type="entry name" value="Globin-like_sf"/>
</dbReference>
<dbReference type="InterPro" id="IPR012292">
    <property type="entry name" value="Globin/Proto"/>
</dbReference>
<accession>A0A1Z5K7R6</accession>
<comment type="similarity">
    <text evidence="6">Belongs to the globin family.</text>
</comment>
<reference evidence="8 9" key="1">
    <citation type="journal article" date="2015" name="Plant Cell">
        <title>Oil accumulation by the oleaginous diatom Fistulifera solaris as revealed by the genome and transcriptome.</title>
        <authorList>
            <person name="Tanaka T."/>
            <person name="Maeda Y."/>
            <person name="Veluchamy A."/>
            <person name="Tanaka M."/>
            <person name="Abida H."/>
            <person name="Marechal E."/>
            <person name="Bowler C."/>
            <person name="Muto M."/>
            <person name="Sunaga Y."/>
            <person name="Tanaka M."/>
            <person name="Yoshino T."/>
            <person name="Taniguchi T."/>
            <person name="Fukuda Y."/>
            <person name="Nemoto M."/>
            <person name="Matsumoto M."/>
            <person name="Wong P.S."/>
            <person name="Aburatani S."/>
            <person name="Fujibuchi W."/>
        </authorList>
    </citation>
    <scope>NUCLEOTIDE SEQUENCE [LARGE SCALE GENOMIC DNA]</scope>
    <source>
        <strain evidence="8 9">JPCC DA0580</strain>
    </source>
</reference>
<dbReference type="InParanoid" id="A0A1Z5K7R6"/>
<dbReference type="Pfam" id="PF00042">
    <property type="entry name" value="Globin"/>
    <property type="match status" value="1"/>
</dbReference>
<keyword evidence="5" id="KW-0408">Iron</keyword>
<evidence type="ECO:0000259" key="7">
    <source>
        <dbReference type="PROSITE" id="PS01033"/>
    </source>
</evidence>
<dbReference type="InterPro" id="IPR000971">
    <property type="entry name" value="Globin"/>
</dbReference>
<evidence type="ECO:0000256" key="4">
    <source>
        <dbReference type="ARBA" id="ARBA00022723"/>
    </source>
</evidence>
<keyword evidence="1 6" id="KW-0813">Transport</keyword>
<dbReference type="GO" id="GO:0019825">
    <property type="term" value="F:oxygen binding"/>
    <property type="evidence" value="ECO:0007669"/>
    <property type="project" value="InterPro"/>
</dbReference>
<keyword evidence="3 6" id="KW-0561">Oxygen transport</keyword>
<dbReference type="InterPro" id="IPR050532">
    <property type="entry name" value="Globin-like_OT"/>
</dbReference>
<comment type="caution">
    <text evidence="8">The sequence shown here is derived from an EMBL/GenBank/DDBJ whole genome shotgun (WGS) entry which is preliminary data.</text>
</comment>
<dbReference type="EMBL" id="BDSP01000179">
    <property type="protein sequence ID" value="GAX22192.1"/>
    <property type="molecule type" value="Genomic_DNA"/>
</dbReference>
<evidence type="ECO:0000256" key="5">
    <source>
        <dbReference type="ARBA" id="ARBA00023004"/>
    </source>
</evidence>
<dbReference type="AlphaFoldDB" id="A0A1Z5K7R6"/>
<evidence type="ECO:0000313" key="9">
    <source>
        <dbReference type="Proteomes" id="UP000198406"/>
    </source>
</evidence>
<organism evidence="8 9">
    <name type="scientific">Fistulifera solaris</name>
    <name type="common">Oleaginous diatom</name>
    <dbReference type="NCBI Taxonomy" id="1519565"/>
    <lineage>
        <taxon>Eukaryota</taxon>
        <taxon>Sar</taxon>
        <taxon>Stramenopiles</taxon>
        <taxon>Ochrophyta</taxon>
        <taxon>Bacillariophyta</taxon>
        <taxon>Bacillariophyceae</taxon>
        <taxon>Bacillariophycidae</taxon>
        <taxon>Naviculales</taxon>
        <taxon>Naviculaceae</taxon>
        <taxon>Fistulifera</taxon>
    </lineage>
</organism>
<evidence type="ECO:0000256" key="1">
    <source>
        <dbReference type="ARBA" id="ARBA00022448"/>
    </source>
</evidence>